<evidence type="ECO:0000256" key="8">
    <source>
        <dbReference type="ARBA" id="ARBA00023125"/>
    </source>
</evidence>
<dbReference type="InterPro" id="IPR014017">
    <property type="entry name" value="DNA_helicase_UvrD-like_C"/>
</dbReference>
<dbReference type="InterPro" id="IPR011335">
    <property type="entry name" value="Restrct_endonuc-II-like"/>
</dbReference>
<evidence type="ECO:0000259" key="16">
    <source>
        <dbReference type="PROSITE" id="PS51198"/>
    </source>
</evidence>
<evidence type="ECO:0000256" key="10">
    <source>
        <dbReference type="ARBA" id="ARBA00023235"/>
    </source>
</evidence>
<keyword evidence="1" id="KW-0540">Nuclease</keyword>
<evidence type="ECO:0000256" key="13">
    <source>
        <dbReference type="ARBA" id="ARBA00048988"/>
    </source>
</evidence>
<feature type="domain" description="UvrD-like helicase ATP-binding" evidence="16">
    <location>
        <begin position="12"/>
        <end position="462"/>
    </location>
</feature>
<evidence type="ECO:0000256" key="5">
    <source>
        <dbReference type="ARBA" id="ARBA00022806"/>
    </source>
</evidence>
<dbReference type="Pfam" id="PF00580">
    <property type="entry name" value="UvrD-helicase"/>
    <property type="match status" value="1"/>
</dbReference>
<dbReference type="Gene3D" id="3.90.320.10">
    <property type="match status" value="1"/>
</dbReference>
<reference evidence="18 19" key="1">
    <citation type="submission" date="2021-12" db="EMBL/GenBank/DDBJ databases">
        <title>Discovery of the Pendulisporaceae a myxobacterial family with distinct sporulation behavior and unique specialized metabolism.</title>
        <authorList>
            <person name="Garcia R."/>
            <person name="Popoff A."/>
            <person name="Bader C.D."/>
            <person name="Loehr J."/>
            <person name="Walesch S."/>
            <person name="Walt C."/>
            <person name="Boldt J."/>
            <person name="Bunk B."/>
            <person name="Haeckl F.J.F.P.J."/>
            <person name="Gunesch A.P."/>
            <person name="Birkelbach J."/>
            <person name="Nuebel U."/>
            <person name="Pietschmann T."/>
            <person name="Bach T."/>
            <person name="Mueller R."/>
        </authorList>
    </citation>
    <scope>NUCLEOTIDE SEQUENCE [LARGE SCALE GENOMIC DNA]</scope>
    <source>
        <strain evidence="18 19">MSr12523</strain>
    </source>
</reference>
<dbReference type="Gene3D" id="3.40.50.300">
    <property type="entry name" value="P-loop containing nucleotide triphosphate hydrolases"/>
    <property type="match status" value="4"/>
</dbReference>
<keyword evidence="2 14" id="KW-0547">Nucleotide-binding</keyword>
<keyword evidence="10" id="KW-0413">Isomerase</keyword>
<comment type="catalytic activity">
    <reaction evidence="11">
        <text>Couples ATP hydrolysis with the unwinding of duplex DNA by translocating in the 3'-5' direction.</text>
        <dbReference type="EC" id="5.6.2.4"/>
    </reaction>
</comment>
<evidence type="ECO:0000256" key="3">
    <source>
        <dbReference type="ARBA" id="ARBA00022763"/>
    </source>
</evidence>
<evidence type="ECO:0000259" key="17">
    <source>
        <dbReference type="PROSITE" id="PS51217"/>
    </source>
</evidence>
<evidence type="ECO:0000256" key="6">
    <source>
        <dbReference type="ARBA" id="ARBA00022839"/>
    </source>
</evidence>
<evidence type="ECO:0000256" key="15">
    <source>
        <dbReference type="SAM" id="MobiDB-lite"/>
    </source>
</evidence>
<name>A0ABZ2KUH2_9BACT</name>
<dbReference type="RefSeq" id="WP_394850608.1">
    <property type="nucleotide sequence ID" value="NZ_CP089982.1"/>
</dbReference>
<dbReference type="Proteomes" id="UP001379533">
    <property type="component" value="Chromosome"/>
</dbReference>
<evidence type="ECO:0000256" key="14">
    <source>
        <dbReference type="PROSITE-ProRule" id="PRU00560"/>
    </source>
</evidence>
<evidence type="ECO:0000256" key="2">
    <source>
        <dbReference type="ARBA" id="ARBA00022741"/>
    </source>
</evidence>
<dbReference type="PROSITE" id="PS51198">
    <property type="entry name" value="UVRD_HELICASE_ATP_BIND"/>
    <property type="match status" value="1"/>
</dbReference>
<evidence type="ECO:0000256" key="11">
    <source>
        <dbReference type="ARBA" id="ARBA00034617"/>
    </source>
</evidence>
<keyword evidence="5 14" id="KW-0347">Helicase</keyword>
<dbReference type="InterPro" id="IPR038726">
    <property type="entry name" value="PDDEXK_AddAB-type"/>
</dbReference>
<keyword evidence="9" id="KW-0234">DNA repair</keyword>
<dbReference type="EMBL" id="CP089982">
    <property type="protein sequence ID" value="WXA99966.1"/>
    <property type="molecule type" value="Genomic_DNA"/>
</dbReference>
<keyword evidence="6" id="KW-0269">Exonuclease</keyword>
<keyword evidence="3" id="KW-0227">DNA damage</keyword>
<keyword evidence="8" id="KW-0238">DNA-binding</keyword>
<accession>A0ABZ2KUH2</accession>
<comment type="catalytic activity">
    <reaction evidence="13">
        <text>ATP + H2O = ADP + phosphate + H(+)</text>
        <dbReference type="Rhea" id="RHEA:13065"/>
        <dbReference type="ChEBI" id="CHEBI:15377"/>
        <dbReference type="ChEBI" id="CHEBI:15378"/>
        <dbReference type="ChEBI" id="CHEBI:30616"/>
        <dbReference type="ChEBI" id="CHEBI:43474"/>
        <dbReference type="ChEBI" id="CHEBI:456216"/>
        <dbReference type="EC" id="5.6.2.4"/>
    </reaction>
</comment>
<protein>
    <recommendedName>
        <fullName evidence="12">DNA 3'-5' helicase</fullName>
        <ecNumber evidence="12">5.6.2.4</ecNumber>
    </recommendedName>
</protein>
<dbReference type="InterPro" id="IPR014016">
    <property type="entry name" value="UvrD-like_ATP-bd"/>
</dbReference>
<proteinExistence type="predicted"/>
<dbReference type="EC" id="5.6.2.4" evidence="12"/>
<evidence type="ECO:0000256" key="9">
    <source>
        <dbReference type="ARBA" id="ARBA00023204"/>
    </source>
</evidence>
<gene>
    <name evidence="18" type="ORF">LZC95_24515</name>
</gene>
<dbReference type="InterPro" id="IPR011604">
    <property type="entry name" value="PDDEXK-like_dom_sf"/>
</dbReference>
<evidence type="ECO:0000256" key="7">
    <source>
        <dbReference type="ARBA" id="ARBA00022840"/>
    </source>
</evidence>
<evidence type="ECO:0000313" key="18">
    <source>
        <dbReference type="EMBL" id="WXA99966.1"/>
    </source>
</evidence>
<keyword evidence="4 14" id="KW-0378">Hydrolase</keyword>
<feature type="domain" description="UvrD-like helicase C-terminal" evidence="17">
    <location>
        <begin position="488"/>
        <end position="778"/>
    </location>
</feature>
<dbReference type="Pfam" id="PF12705">
    <property type="entry name" value="PDDEXK_1"/>
    <property type="match status" value="1"/>
</dbReference>
<evidence type="ECO:0000256" key="1">
    <source>
        <dbReference type="ARBA" id="ARBA00022722"/>
    </source>
</evidence>
<keyword evidence="19" id="KW-1185">Reference proteome</keyword>
<evidence type="ECO:0000256" key="4">
    <source>
        <dbReference type="ARBA" id="ARBA00022801"/>
    </source>
</evidence>
<keyword evidence="7 14" id="KW-0067">ATP-binding</keyword>
<dbReference type="InterPro" id="IPR000212">
    <property type="entry name" value="DNA_helicase_UvrD/REP"/>
</dbReference>
<feature type="region of interest" description="Disordered" evidence="15">
    <location>
        <begin position="879"/>
        <end position="901"/>
    </location>
</feature>
<dbReference type="Pfam" id="PF13361">
    <property type="entry name" value="UvrD_C"/>
    <property type="match status" value="1"/>
</dbReference>
<evidence type="ECO:0000256" key="12">
    <source>
        <dbReference type="ARBA" id="ARBA00034808"/>
    </source>
</evidence>
<dbReference type="SUPFAM" id="SSF52980">
    <property type="entry name" value="Restriction endonuclease-like"/>
    <property type="match status" value="1"/>
</dbReference>
<feature type="binding site" evidence="14">
    <location>
        <begin position="33"/>
        <end position="40"/>
    </location>
    <ligand>
        <name>ATP</name>
        <dbReference type="ChEBI" id="CHEBI:30616"/>
    </ligand>
</feature>
<sequence>MSDLFGTLRKPLTDATARQRIREDLDTTLVVEAAAGTGKTTELVGRVLALVRKGRARLSGIVAVTFTEKAAGEMKLRLRTEIENARQNKTAEAVTGSERANLDASLAELEAAHIGTIHGFCADLLRERPVEACVDPLFEVADDDGKQRILRDCFEPWFERQLASPSLSVERVLRRRSRDRDAVGPRHVLSNAVSALIEQRDFDTPWEHVPFDRRTAIDELLVELRALGDLAPRADYKDSWLAKSFAEIARYVGEADRREAVRGERDYDGLEAELRTLSRQKLWGWKGSGRWYTKGLERQQVLDDRARTHEKLKAVLERADADLAAGLREELWPLVAEYEARKRSAGKLDFLDLLLLTRNLLRDHLDVRKELQSRFSHLLVDEFQDTDPLQAEILLLLAADDPAESDPMRIKPVPGKLFVVGDPKQSIYRFRRADVALYESIKRRLAEAGADVLHLSTSFRSVPSIQKAINATFAPLMQGNARGSQATYVALEPFREDSKKAPMPGVVALPVPRPWGDYGKIVNFKIDDSFPDAVAAFIDHLLNESGWTIAEKEGGRAVPLEARHVCLLFKRLQNFGADVTRPYVRALEARRIPHVLVGGRSYHAREEVVAIVNALCAIEWPDDELSVFATLRGPFFSLGDDALLAFRHRIRGDLNPFRRVEPELLTDLTRPVRDAMLLLAHLHRRRNRRPIADTIVHVLEATRAHAGIAIWPTGEQALANVLRVLDIARRFESRGATSFRSFVEYMKDEAERGGVSEAPVVEEGTDGVRIMTVHRAKGLEFPVVILADPTAKPTLSEPSRYVDASRRLWAMPLAGASPHELLVNRDEVLEQDGEEAMRLLYVAATRAREMLVVPVLGDEVPGDFWTSALNPAIYPPEDARRHPEAAPGCPEFGPDSVRERPDSARRDVHEAVKPGLHRPMAGEHSVVWWDPNALGLDKHHDVGLRQQRILEADKAGVVAEAGERLHALWRRERDEAIAKGKTPSRVVRTVTEVSHGEGTPTAPSADRVELLVTTGGRREGRPRGKRFGVLVHATFAAVDLTAGPDAVAKVARIQARLVGASGAEIEAATVAVVAALAHPIFDRARAAVECRRESPILCHMADGALLEGVLDLAFRERDEHGHIWTVVDYKTDAEIAERVREYEAQVLLYAQAIAESTHERARGVLLSV</sequence>
<dbReference type="PANTHER" id="PTHR11070">
    <property type="entry name" value="UVRD / RECB / PCRA DNA HELICASE FAMILY MEMBER"/>
    <property type="match status" value="1"/>
</dbReference>
<dbReference type="PANTHER" id="PTHR11070:SF23">
    <property type="entry name" value="RECBCD ENZYME SUBUNIT RECB"/>
    <property type="match status" value="1"/>
</dbReference>
<dbReference type="InterPro" id="IPR027417">
    <property type="entry name" value="P-loop_NTPase"/>
</dbReference>
<organism evidence="18 19">
    <name type="scientific">Pendulispora brunnea</name>
    <dbReference type="NCBI Taxonomy" id="2905690"/>
    <lineage>
        <taxon>Bacteria</taxon>
        <taxon>Pseudomonadati</taxon>
        <taxon>Myxococcota</taxon>
        <taxon>Myxococcia</taxon>
        <taxon>Myxococcales</taxon>
        <taxon>Sorangiineae</taxon>
        <taxon>Pendulisporaceae</taxon>
        <taxon>Pendulispora</taxon>
    </lineage>
</organism>
<evidence type="ECO:0000313" key="19">
    <source>
        <dbReference type="Proteomes" id="UP001379533"/>
    </source>
</evidence>
<dbReference type="SUPFAM" id="SSF52540">
    <property type="entry name" value="P-loop containing nucleoside triphosphate hydrolases"/>
    <property type="match status" value="1"/>
</dbReference>
<dbReference type="PROSITE" id="PS51217">
    <property type="entry name" value="UVRD_HELICASE_CTER"/>
    <property type="match status" value="1"/>
</dbReference>